<dbReference type="GO" id="GO:0009279">
    <property type="term" value="C:cell outer membrane"/>
    <property type="evidence" value="ECO:0007669"/>
    <property type="project" value="UniProtKB-SubCell"/>
</dbReference>
<dbReference type="Pfam" id="PF00593">
    <property type="entry name" value="TonB_dep_Rec_b-barrel"/>
    <property type="match status" value="1"/>
</dbReference>
<evidence type="ECO:0000256" key="10">
    <source>
        <dbReference type="PROSITE-ProRule" id="PRU01360"/>
    </source>
</evidence>
<evidence type="ECO:0000256" key="9">
    <source>
        <dbReference type="ARBA" id="ARBA00023237"/>
    </source>
</evidence>
<dbReference type="InterPro" id="IPR037066">
    <property type="entry name" value="Plug_dom_sf"/>
</dbReference>
<dbReference type="Gene3D" id="2.170.130.10">
    <property type="entry name" value="TonB-dependent receptor, plug domain"/>
    <property type="match status" value="1"/>
</dbReference>
<dbReference type="EMBL" id="BMIB01000003">
    <property type="protein sequence ID" value="GGH70566.1"/>
    <property type="molecule type" value="Genomic_DNA"/>
</dbReference>
<dbReference type="AlphaFoldDB" id="A0A917MWT0"/>
<dbReference type="PANTHER" id="PTHR30069">
    <property type="entry name" value="TONB-DEPENDENT OUTER MEMBRANE RECEPTOR"/>
    <property type="match status" value="1"/>
</dbReference>
<evidence type="ECO:0000256" key="7">
    <source>
        <dbReference type="ARBA" id="ARBA00023136"/>
    </source>
</evidence>
<proteinExistence type="inferred from homology"/>
<dbReference type="PROSITE" id="PS00018">
    <property type="entry name" value="EF_HAND_1"/>
    <property type="match status" value="1"/>
</dbReference>
<dbReference type="Gene3D" id="2.40.170.20">
    <property type="entry name" value="TonB-dependent receptor, beta-barrel domain"/>
    <property type="match status" value="1"/>
</dbReference>
<protein>
    <submittedName>
        <fullName evidence="14">Ligand-gated channel</fullName>
    </submittedName>
</protein>
<keyword evidence="6 11" id="KW-0798">TonB box</keyword>
<comment type="subcellular location">
    <subcellularLocation>
        <location evidence="1 10">Cell outer membrane</location>
        <topology evidence="1 10">Multi-pass membrane protein</topology>
    </subcellularLocation>
</comment>
<evidence type="ECO:0000256" key="4">
    <source>
        <dbReference type="ARBA" id="ARBA00022692"/>
    </source>
</evidence>
<evidence type="ECO:0000256" key="1">
    <source>
        <dbReference type="ARBA" id="ARBA00004571"/>
    </source>
</evidence>
<keyword evidence="5" id="KW-0732">Signal</keyword>
<dbReference type="PANTHER" id="PTHR30069:SF29">
    <property type="entry name" value="HEMOGLOBIN AND HEMOGLOBIN-HAPTOGLOBIN-BINDING PROTEIN 1-RELATED"/>
    <property type="match status" value="1"/>
</dbReference>
<dbReference type="Pfam" id="PF07715">
    <property type="entry name" value="Plug"/>
    <property type="match status" value="1"/>
</dbReference>
<dbReference type="InterPro" id="IPR012910">
    <property type="entry name" value="Plug_dom"/>
</dbReference>
<keyword evidence="8" id="KW-0675">Receptor</keyword>
<evidence type="ECO:0000259" key="13">
    <source>
        <dbReference type="Pfam" id="PF07715"/>
    </source>
</evidence>
<dbReference type="InterPro" id="IPR018247">
    <property type="entry name" value="EF_Hand_1_Ca_BS"/>
</dbReference>
<dbReference type="SUPFAM" id="SSF56935">
    <property type="entry name" value="Porins"/>
    <property type="match status" value="1"/>
</dbReference>
<keyword evidence="3 10" id="KW-1134">Transmembrane beta strand</keyword>
<comment type="caution">
    <text evidence="14">The sequence shown here is derived from an EMBL/GenBank/DDBJ whole genome shotgun (WGS) entry which is preliminary data.</text>
</comment>
<evidence type="ECO:0000256" key="3">
    <source>
        <dbReference type="ARBA" id="ARBA00022452"/>
    </source>
</evidence>
<organism evidence="14 15">
    <name type="scientific">Filimonas zeae</name>
    <dbReference type="NCBI Taxonomy" id="1737353"/>
    <lineage>
        <taxon>Bacteria</taxon>
        <taxon>Pseudomonadati</taxon>
        <taxon>Bacteroidota</taxon>
        <taxon>Chitinophagia</taxon>
        <taxon>Chitinophagales</taxon>
        <taxon>Chitinophagaceae</taxon>
        <taxon>Filimonas</taxon>
    </lineage>
</organism>
<sequence length="705" mass="77990">MPAALFAQTQQRRQTTPDTVKTLQAVQVQTAATTQHKADNVITLSQVAMPSAVIDRKTISLMGSRRLDEVMREQTGVAIVSNLGAGNRSVGVQMQGFSSEYVTILIDGQPMAGRNSGNLDLSRISITHIERIEIIKGASSSLYGSEAMGGVINIITRQHVTQPQATVSLTAGTNKTADISAETETSFARNKGVLFASGSYYTTGGFNVNPYLEKGSQTAPPYHSLSLMARGRYQLWPSGTLHISARYANRRSTMTRDYGVTPGSDRLNENDLNVMAALESRLTGRTRMIARYYLTRYHSNQLIAQINGNHTVQQDRFNENIHRAEWQVSHQAISNQLSFIGGTGGEYQHVHSTVQGSSGNMYNYFAYAQANYTPLPQLGIIAGARYDGNNLYGGRVNPSLGVRYTPVTWLTLRSSAGSGYRPPGYRQLYQVFTNMMQGYTVVGANVFAQSIQQLKASGLVQQVWPVAADIQNLRAETSTSVNAGFSVRPLPRTQVSVNLFYNHIRNLINTQQVGIKTNGSQLYSYINVARAYTKGLEAGIETRPGGGFTIAAGYQLLYTGDLAVKDSIQQRSPRYDSVRSFPLPRASAVKDYFGLPNRSRHMANVQVFYQLKPWGLYLSARATWRGKYGFLDTDNNGFIDPYDVFVKGYTLVNASLQKKLLQNRLTLQLTLDNITNYTDYLMPAQPGRMLLAGVCWCFKKDKTQE</sequence>
<reference evidence="14" key="1">
    <citation type="journal article" date="2014" name="Int. J. Syst. Evol. Microbiol.">
        <title>Complete genome sequence of Corynebacterium casei LMG S-19264T (=DSM 44701T), isolated from a smear-ripened cheese.</title>
        <authorList>
            <consortium name="US DOE Joint Genome Institute (JGI-PGF)"/>
            <person name="Walter F."/>
            <person name="Albersmeier A."/>
            <person name="Kalinowski J."/>
            <person name="Ruckert C."/>
        </authorList>
    </citation>
    <scope>NUCLEOTIDE SEQUENCE</scope>
    <source>
        <strain evidence="14">CGMCC 1.15290</strain>
    </source>
</reference>
<keyword evidence="7 10" id="KW-0472">Membrane</keyword>
<dbReference type="InterPro" id="IPR036942">
    <property type="entry name" value="Beta-barrel_TonB_sf"/>
</dbReference>
<keyword evidence="15" id="KW-1185">Reference proteome</keyword>
<keyword evidence="2 10" id="KW-0813">Transport</keyword>
<dbReference type="PROSITE" id="PS52016">
    <property type="entry name" value="TONB_DEPENDENT_REC_3"/>
    <property type="match status" value="1"/>
</dbReference>
<comment type="similarity">
    <text evidence="10 11">Belongs to the TonB-dependent receptor family.</text>
</comment>
<evidence type="ECO:0000259" key="12">
    <source>
        <dbReference type="Pfam" id="PF00593"/>
    </source>
</evidence>
<dbReference type="GO" id="GO:0044718">
    <property type="term" value="P:siderophore transmembrane transport"/>
    <property type="evidence" value="ECO:0007669"/>
    <property type="project" value="TreeGrafter"/>
</dbReference>
<evidence type="ECO:0000256" key="2">
    <source>
        <dbReference type="ARBA" id="ARBA00022448"/>
    </source>
</evidence>
<keyword evidence="9 10" id="KW-0998">Cell outer membrane</keyword>
<reference evidence="14" key="2">
    <citation type="submission" date="2020-09" db="EMBL/GenBank/DDBJ databases">
        <authorList>
            <person name="Sun Q."/>
            <person name="Zhou Y."/>
        </authorList>
    </citation>
    <scope>NUCLEOTIDE SEQUENCE</scope>
    <source>
        <strain evidence="14">CGMCC 1.15290</strain>
    </source>
</reference>
<evidence type="ECO:0000313" key="14">
    <source>
        <dbReference type="EMBL" id="GGH70566.1"/>
    </source>
</evidence>
<dbReference type="InterPro" id="IPR000531">
    <property type="entry name" value="Beta-barrel_TonB"/>
</dbReference>
<feature type="domain" description="TonB-dependent receptor plug" evidence="13">
    <location>
        <begin position="45"/>
        <end position="151"/>
    </location>
</feature>
<evidence type="ECO:0000256" key="11">
    <source>
        <dbReference type="RuleBase" id="RU003357"/>
    </source>
</evidence>
<evidence type="ECO:0000256" key="8">
    <source>
        <dbReference type="ARBA" id="ARBA00023170"/>
    </source>
</evidence>
<evidence type="ECO:0000256" key="5">
    <source>
        <dbReference type="ARBA" id="ARBA00022729"/>
    </source>
</evidence>
<dbReference type="InterPro" id="IPR039426">
    <property type="entry name" value="TonB-dep_rcpt-like"/>
</dbReference>
<dbReference type="Proteomes" id="UP000627292">
    <property type="component" value="Unassembled WGS sequence"/>
</dbReference>
<dbReference type="CDD" id="cd01347">
    <property type="entry name" value="ligand_gated_channel"/>
    <property type="match status" value="1"/>
</dbReference>
<dbReference type="GO" id="GO:0015344">
    <property type="term" value="F:siderophore uptake transmembrane transporter activity"/>
    <property type="evidence" value="ECO:0007669"/>
    <property type="project" value="TreeGrafter"/>
</dbReference>
<name>A0A917MWT0_9BACT</name>
<feature type="domain" description="TonB-dependent receptor-like beta-barrel" evidence="12">
    <location>
        <begin position="204"/>
        <end position="674"/>
    </location>
</feature>
<evidence type="ECO:0000256" key="6">
    <source>
        <dbReference type="ARBA" id="ARBA00023077"/>
    </source>
</evidence>
<evidence type="ECO:0000313" key="15">
    <source>
        <dbReference type="Proteomes" id="UP000627292"/>
    </source>
</evidence>
<keyword evidence="4 10" id="KW-0812">Transmembrane</keyword>
<accession>A0A917MWT0</accession>
<gene>
    <name evidence="14" type="ORF">GCM10011379_28990</name>
</gene>